<feature type="region of interest" description="Disordered" evidence="1">
    <location>
        <begin position="565"/>
        <end position="606"/>
    </location>
</feature>
<feature type="region of interest" description="Disordered" evidence="1">
    <location>
        <begin position="275"/>
        <end position="320"/>
    </location>
</feature>
<feature type="compositionally biased region" description="Basic residues" evidence="1">
    <location>
        <begin position="148"/>
        <end position="164"/>
    </location>
</feature>
<gene>
    <name evidence="2" type="ORF">O6P43_029130</name>
</gene>
<dbReference type="EMBL" id="JARAOO010000012">
    <property type="protein sequence ID" value="KAJ7948684.1"/>
    <property type="molecule type" value="Genomic_DNA"/>
</dbReference>
<feature type="compositionally biased region" description="Basic residues" evidence="1">
    <location>
        <begin position="172"/>
        <end position="181"/>
    </location>
</feature>
<feature type="compositionally biased region" description="Basic residues" evidence="1">
    <location>
        <begin position="28"/>
        <end position="42"/>
    </location>
</feature>
<dbReference type="AlphaFoldDB" id="A0AAD7KZB4"/>
<protein>
    <submittedName>
        <fullName evidence="2">G patch domain-containing protein 8</fullName>
    </submittedName>
</protein>
<keyword evidence="3" id="KW-1185">Reference proteome</keyword>
<feature type="region of interest" description="Disordered" evidence="1">
    <location>
        <begin position="1"/>
        <end position="199"/>
    </location>
</feature>
<dbReference type="Proteomes" id="UP001163823">
    <property type="component" value="Chromosome 12"/>
</dbReference>
<evidence type="ECO:0000313" key="2">
    <source>
        <dbReference type="EMBL" id="KAJ7948684.1"/>
    </source>
</evidence>
<proteinExistence type="predicted"/>
<feature type="compositionally biased region" description="Basic and acidic residues" evidence="1">
    <location>
        <begin position="182"/>
        <end position="197"/>
    </location>
</feature>
<feature type="compositionally biased region" description="Basic and acidic residues" evidence="1">
    <location>
        <begin position="287"/>
        <end position="313"/>
    </location>
</feature>
<feature type="region of interest" description="Disordered" evidence="1">
    <location>
        <begin position="401"/>
        <end position="422"/>
    </location>
</feature>
<accession>A0AAD7KZB4</accession>
<sequence>MRKPSSFLKKNSSKSSSKARRRSESKSRSRTYKSKKIRRHIKSLSSSENDDSRSSVSLSSSHSEDNYRSRRARSCTRKDVNGSKKGAPRRSSSSENSEDSLHVRKRRRSKRKNDFEVRKKTYKKKKLSRESSVSSISSDDSEVERCRVRPAGRGKDKRNLKRVKGAKERSRYSSKSHSSRRHCSESCDHWNEEKHTSENTSRWLRSVITVARDIKEGEESDRNEIKEELIYDHDFPCKSNDSNDGGSKREVDDNSMIVTEENMEQDIDADFKFTTPKIKDCSNSGEGHSDRSNYKDDGVGTDERLQPVEEKTSETSSVVGSLNGDDLESILRQRALENLRKFQGGHQTYAKAYYDESKIGSDVKQLHVKVDKLVQNGASAEAKSTEETLIVKESNVPGVRGYPVSSSKNNERTLNENSKSESACGLEQVTNAGNFNETVKTALSYVNNNPNLTAPASIHQSSHSHPTLKRRPVPGPSQEKLVESAIDNASYINKSYSTTTKISSSLKPMLRRISSKKWQDEVKECPNFDSKQTLTSPEPHTKLLVTKGGMHNQAVHTAQTVTQNIDNNGIVPDNSCDSAAPLSSRNKSTSGENGSNKLLNEANQGSQFEQKTMNVMRGGEMVQVSYKVYIPKKAPALTRRQLKR</sequence>
<dbReference type="PANTHER" id="PTHR36808">
    <property type="entry name" value="TRANSCRIPTIONAL REGULATOR ATRX-LIKE PROTEIN"/>
    <property type="match status" value="1"/>
</dbReference>
<dbReference type="KEGG" id="qsa:O6P43_029130"/>
<comment type="caution">
    <text evidence="2">The sequence shown here is derived from an EMBL/GenBank/DDBJ whole genome shotgun (WGS) entry which is preliminary data.</text>
</comment>
<dbReference type="PANTHER" id="PTHR36808:SF1">
    <property type="entry name" value="TRANSCRIPTIONAL REGULATOR ATRX-LIKE PROTEIN"/>
    <property type="match status" value="1"/>
</dbReference>
<feature type="compositionally biased region" description="Polar residues" evidence="1">
    <location>
        <begin position="575"/>
        <end position="606"/>
    </location>
</feature>
<organism evidence="2 3">
    <name type="scientific">Quillaja saponaria</name>
    <name type="common">Soap bark tree</name>
    <dbReference type="NCBI Taxonomy" id="32244"/>
    <lineage>
        <taxon>Eukaryota</taxon>
        <taxon>Viridiplantae</taxon>
        <taxon>Streptophyta</taxon>
        <taxon>Embryophyta</taxon>
        <taxon>Tracheophyta</taxon>
        <taxon>Spermatophyta</taxon>
        <taxon>Magnoliopsida</taxon>
        <taxon>eudicotyledons</taxon>
        <taxon>Gunneridae</taxon>
        <taxon>Pentapetalae</taxon>
        <taxon>rosids</taxon>
        <taxon>fabids</taxon>
        <taxon>Fabales</taxon>
        <taxon>Quillajaceae</taxon>
        <taxon>Quillaja</taxon>
    </lineage>
</organism>
<reference evidence="2" key="1">
    <citation type="journal article" date="2023" name="Science">
        <title>Elucidation of the pathway for biosynthesis of saponin adjuvants from the soapbark tree.</title>
        <authorList>
            <person name="Reed J."/>
            <person name="Orme A."/>
            <person name="El-Demerdash A."/>
            <person name="Owen C."/>
            <person name="Martin L.B.B."/>
            <person name="Misra R.C."/>
            <person name="Kikuchi S."/>
            <person name="Rejzek M."/>
            <person name="Martin A.C."/>
            <person name="Harkess A."/>
            <person name="Leebens-Mack J."/>
            <person name="Louveau T."/>
            <person name="Stephenson M.J."/>
            <person name="Osbourn A."/>
        </authorList>
    </citation>
    <scope>NUCLEOTIDE SEQUENCE</scope>
    <source>
        <strain evidence="2">S10</strain>
    </source>
</reference>
<evidence type="ECO:0000256" key="1">
    <source>
        <dbReference type="SAM" id="MobiDB-lite"/>
    </source>
</evidence>
<feature type="compositionally biased region" description="Low complexity" evidence="1">
    <location>
        <begin position="1"/>
        <end position="16"/>
    </location>
</feature>
<feature type="region of interest" description="Disordered" evidence="1">
    <location>
        <begin position="457"/>
        <end position="477"/>
    </location>
</feature>
<evidence type="ECO:0000313" key="3">
    <source>
        <dbReference type="Proteomes" id="UP001163823"/>
    </source>
</evidence>
<name>A0AAD7KZB4_QUISA</name>